<sequence length="117" mass="13189">MSTNKNTVIKYMEGFNATDHAKITSCLTEDVTWELPGVYLHQGKAAFDKEIENEAFTGSPVIRVSRMIEENNVVIAEGTVRAKKKDGTILNLVFCDIFEMENGLIRKLTSYLMTKQP</sequence>
<evidence type="ECO:0000313" key="2">
    <source>
        <dbReference type="EMBL" id="KIO75684.1"/>
    </source>
</evidence>
<dbReference type="AlphaFoldDB" id="A0A0D0FTA5"/>
<organism evidence="2 3">
    <name type="scientific">Pedobacter lusitanus</name>
    <dbReference type="NCBI Taxonomy" id="1503925"/>
    <lineage>
        <taxon>Bacteria</taxon>
        <taxon>Pseudomonadati</taxon>
        <taxon>Bacteroidota</taxon>
        <taxon>Sphingobacteriia</taxon>
        <taxon>Sphingobacteriales</taxon>
        <taxon>Sphingobacteriaceae</taxon>
        <taxon>Pedobacter</taxon>
    </lineage>
</organism>
<dbReference type="InterPro" id="IPR037401">
    <property type="entry name" value="SnoaL-like"/>
</dbReference>
<dbReference type="Pfam" id="PF12680">
    <property type="entry name" value="SnoaL_2"/>
    <property type="match status" value="1"/>
</dbReference>
<dbReference type="EMBL" id="JXRA01000089">
    <property type="protein sequence ID" value="KIO75684.1"/>
    <property type="molecule type" value="Genomic_DNA"/>
</dbReference>
<protein>
    <recommendedName>
        <fullName evidence="1">SnoaL-like domain-containing protein</fullName>
    </recommendedName>
</protein>
<reference evidence="2 3" key="1">
    <citation type="submission" date="2015-01" db="EMBL/GenBank/DDBJ databases">
        <title>Draft genome sequence of Pedobacter sp. NL19 isolated from sludge of an effluent treatment pond in an abandoned uranium mine.</title>
        <authorList>
            <person name="Santos T."/>
            <person name="Caetano T."/>
            <person name="Covas C."/>
            <person name="Cruz A."/>
            <person name="Mendo S."/>
        </authorList>
    </citation>
    <scope>NUCLEOTIDE SEQUENCE [LARGE SCALE GENOMIC DNA]</scope>
    <source>
        <strain evidence="2 3">NL19</strain>
    </source>
</reference>
<keyword evidence="3" id="KW-1185">Reference proteome</keyword>
<dbReference type="RefSeq" id="WP_041884555.1">
    <property type="nucleotide sequence ID" value="NZ_CP157278.1"/>
</dbReference>
<comment type="caution">
    <text evidence="2">The sequence shown here is derived from an EMBL/GenBank/DDBJ whole genome shotgun (WGS) entry which is preliminary data.</text>
</comment>
<dbReference type="SUPFAM" id="SSF54427">
    <property type="entry name" value="NTF2-like"/>
    <property type="match status" value="1"/>
</dbReference>
<dbReference type="Proteomes" id="UP000032049">
    <property type="component" value="Unassembled WGS sequence"/>
</dbReference>
<gene>
    <name evidence="2" type="ORF">TH53_19375</name>
</gene>
<dbReference type="STRING" id="1503925.TH53_19375"/>
<dbReference type="Gene3D" id="3.10.450.50">
    <property type="match status" value="1"/>
</dbReference>
<evidence type="ECO:0000313" key="3">
    <source>
        <dbReference type="Proteomes" id="UP000032049"/>
    </source>
</evidence>
<accession>A0A0D0FTA5</accession>
<evidence type="ECO:0000259" key="1">
    <source>
        <dbReference type="Pfam" id="PF12680"/>
    </source>
</evidence>
<name>A0A0D0FTA5_9SPHI</name>
<feature type="domain" description="SnoaL-like" evidence="1">
    <location>
        <begin position="9"/>
        <end position="106"/>
    </location>
</feature>
<dbReference type="InterPro" id="IPR032710">
    <property type="entry name" value="NTF2-like_dom_sf"/>
</dbReference>
<proteinExistence type="predicted"/>
<dbReference type="OrthoDB" id="6692273at2"/>